<feature type="domain" description="HTH araC/xylS-type" evidence="5">
    <location>
        <begin position="251"/>
        <end position="357"/>
    </location>
</feature>
<reference evidence="7" key="1">
    <citation type="journal article" date="2019" name="Int. J. Syst. Evol. Microbiol.">
        <title>The Global Catalogue of Microorganisms (GCM) 10K type strain sequencing project: providing services to taxonomists for standard genome sequencing and annotation.</title>
        <authorList>
            <consortium name="The Broad Institute Genomics Platform"/>
            <consortium name="The Broad Institute Genome Sequencing Center for Infectious Disease"/>
            <person name="Wu L."/>
            <person name="Ma J."/>
        </authorList>
    </citation>
    <scope>NUCLEOTIDE SEQUENCE [LARGE SCALE GENOMIC DNA]</scope>
    <source>
        <strain evidence="7">CGMCC 1.15180</strain>
    </source>
</reference>
<evidence type="ECO:0000256" key="2">
    <source>
        <dbReference type="ARBA" id="ARBA00023125"/>
    </source>
</evidence>
<protein>
    <submittedName>
        <fullName evidence="6">Helix-turn-helix domain-containing protein</fullName>
    </submittedName>
</protein>
<name>A0ABW4VHX8_9BACT</name>
<evidence type="ECO:0000256" key="1">
    <source>
        <dbReference type="ARBA" id="ARBA00023015"/>
    </source>
</evidence>
<comment type="caution">
    <text evidence="6">The sequence shown here is derived from an EMBL/GenBank/DDBJ whole genome shotgun (WGS) entry which is preliminary data.</text>
</comment>
<keyword evidence="2" id="KW-0238">DNA-binding</keyword>
<dbReference type="InterPro" id="IPR018060">
    <property type="entry name" value="HTH_AraC"/>
</dbReference>
<feature type="transmembrane region" description="Helical" evidence="4">
    <location>
        <begin position="30"/>
        <end position="53"/>
    </location>
</feature>
<dbReference type="SMART" id="SM00342">
    <property type="entry name" value="HTH_ARAC"/>
    <property type="match status" value="1"/>
</dbReference>
<keyword evidence="1" id="KW-0805">Transcription regulation</keyword>
<dbReference type="Gene3D" id="1.10.10.60">
    <property type="entry name" value="Homeodomain-like"/>
    <property type="match status" value="1"/>
</dbReference>
<keyword evidence="4" id="KW-0812">Transmembrane</keyword>
<keyword evidence="7" id="KW-1185">Reference proteome</keyword>
<organism evidence="6 7">
    <name type="scientific">Belliella marina</name>
    <dbReference type="NCBI Taxonomy" id="1644146"/>
    <lineage>
        <taxon>Bacteria</taxon>
        <taxon>Pseudomonadati</taxon>
        <taxon>Bacteroidota</taxon>
        <taxon>Cytophagia</taxon>
        <taxon>Cytophagales</taxon>
        <taxon>Cyclobacteriaceae</taxon>
        <taxon>Belliella</taxon>
    </lineage>
</organism>
<dbReference type="PROSITE" id="PS00041">
    <property type="entry name" value="HTH_ARAC_FAMILY_1"/>
    <property type="match status" value="1"/>
</dbReference>
<dbReference type="RefSeq" id="WP_376884272.1">
    <property type="nucleotide sequence ID" value="NZ_JBHUHR010000015.1"/>
</dbReference>
<evidence type="ECO:0000256" key="3">
    <source>
        <dbReference type="ARBA" id="ARBA00023163"/>
    </source>
</evidence>
<dbReference type="EMBL" id="JBHUHR010000015">
    <property type="protein sequence ID" value="MFD2034277.1"/>
    <property type="molecule type" value="Genomic_DNA"/>
</dbReference>
<dbReference type="PANTHER" id="PTHR43280">
    <property type="entry name" value="ARAC-FAMILY TRANSCRIPTIONAL REGULATOR"/>
    <property type="match status" value="1"/>
</dbReference>
<evidence type="ECO:0000256" key="4">
    <source>
        <dbReference type="SAM" id="Phobius"/>
    </source>
</evidence>
<dbReference type="SUPFAM" id="SSF46689">
    <property type="entry name" value="Homeodomain-like"/>
    <property type="match status" value="1"/>
</dbReference>
<feature type="transmembrane region" description="Helical" evidence="4">
    <location>
        <begin position="197"/>
        <end position="215"/>
    </location>
</feature>
<dbReference type="InterPro" id="IPR009057">
    <property type="entry name" value="Homeodomain-like_sf"/>
</dbReference>
<evidence type="ECO:0000313" key="6">
    <source>
        <dbReference type="EMBL" id="MFD2034277.1"/>
    </source>
</evidence>
<sequence>METLLFVVTLQSLTTGLLIYLNKKFKGEDLFLSLFFGVFTVHLAYKILIHLIFHDANIFEKLNGSFSLLYGPLLFFYTVQIMGNKIGNFKILVHAAPFLVCLGLNILASLSLFLNSDIIELIDIYHNFITSIIFVSYISYSIISIRLIQVLPKSPINKLKVKIVKLITVSLLGISLLIIAGYSFFSMGISLPFNLRVIYYFILLIMFFGVIQLRIRMFLSSESYSEFKVEKKVQTENSKYKNSKINTKLLEETAAMILEYFEKEKPYLDSEFSLEDLASNLAIPKLQITQTLNMHLGTNFYQLVNNSRIELSKELIANGQENNLTVIGYESGFKSKSTFYKYFKEVTGYNPTDYKKQISI</sequence>
<gene>
    <name evidence="6" type="ORF">ACFSKL_05705</name>
</gene>
<dbReference type="Proteomes" id="UP001597361">
    <property type="component" value="Unassembled WGS sequence"/>
</dbReference>
<accession>A0ABW4VHX8</accession>
<feature type="transmembrane region" description="Helical" evidence="4">
    <location>
        <begin position="163"/>
        <end position="185"/>
    </location>
</feature>
<feature type="transmembrane region" description="Helical" evidence="4">
    <location>
        <begin position="6"/>
        <end position="23"/>
    </location>
</feature>
<feature type="transmembrane region" description="Helical" evidence="4">
    <location>
        <begin position="124"/>
        <end position="143"/>
    </location>
</feature>
<keyword evidence="4" id="KW-0472">Membrane</keyword>
<dbReference type="Pfam" id="PF12833">
    <property type="entry name" value="HTH_18"/>
    <property type="match status" value="1"/>
</dbReference>
<dbReference type="InterPro" id="IPR018062">
    <property type="entry name" value="HTH_AraC-typ_CS"/>
</dbReference>
<dbReference type="PANTHER" id="PTHR43280:SF29">
    <property type="entry name" value="ARAC-FAMILY TRANSCRIPTIONAL REGULATOR"/>
    <property type="match status" value="1"/>
</dbReference>
<feature type="transmembrane region" description="Helical" evidence="4">
    <location>
        <begin position="91"/>
        <end position="112"/>
    </location>
</feature>
<dbReference type="PROSITE" id="PS01124">
    <property type="entry name" value="HTH_ARAC_FAMILY_2"/>
    <property type="match status" value="1"/>
</dbReference>
<evidence type="ECO:0000259" key="5">
    <source>
        <dbReference type="PROSITE" id="PS01124"/>
    </source>
</evidence>
<feature type="transmembrane region" description="Helical" evidence="4">
    <location>
        <begin position="65"/>
        <end position="84"/>
    </location>
</feature>
<proteinExistence type="predicted"/>
<keyword evidence="4" id="KW-1133">Transmembrane helix</keyword>
<keyword evidence="3" id="KW-0804">Transcription</keyword>
<evidence type="ECO:0000313" key="7">
    <source>
        <dbReference type="Proteomes" id="UP001597361"/>
    </source>
</evidence>